<keyword evidence="1" id="KW-0732">Signal</keyword>
<evidence type="ECO:0000313" key="2">
    <source>
        <dbReference type="EMBL" id="WBP64403.1"/>
    </source>
</evidence>
<feature type="chain" id="PRO_5043849073" evidence="1">
    <location>
        <begin position="16"/>
        <end position="53"/>
    </location>
</feature>
<proteinExistence type="predicted"/>
<dbReference type="RefSeq" id="YP_010418338.1">
    <property type="nucleotide sequence ID" value="NC_064733.1"/>
</dbReference>
<gene>
    <name evidence="2" type="primary">atp8</name>
</gene>
<name>A0AAT9T701_9BIVA</name>
<geneLocation type="mitochondrion" evidence="2"/>
<protein>
    <submittedName>
        <fullName evidence="2">ATP synthase F0 subunit 8</fullName>
    </submittedName>
</protein>
<keyword evidence="2" id="KW-0496">Mitochondrion</keyword>
<accession>A0AAT9T701</accession>
<dbReference type="EMBL" id="OL679925">
    <property type="protein sequence ID" value="WBP64403.1"/>
    <property type="molecule type" value="Genomic_DNA"/>
</dbReference>
<dbReference type="GeneID" id="73507833"/>
<feature type="signal peptide" evidence="1">
    <location>
        <begin position="1"/>
        <end position="15"/>
    </location>
</feature>
<dbReference type="AlphaFoldDB" id="A0AAT9T701"/>
<organism evidence="2">
    <name type="scientific">Cuspidaria undata</name>
    <dbReference type="NCBI Taxonomy" id="2952366"/>
    <lineage>
        <taxon>Eukaryota</taxon>
        <taxon>Metazoa</taxon>
        <taxon>Spiralia</taxon>
        <taxon>Lophotrochozoa</taxon>
        <taxon>Mollusca</taxon>
        <taxon>Bivalvia</taxon>
        <taxon>Autobranchia</taxon>
        <taxon>Heteroconchia</taxon>
        <taxon>Euheterodonta</taxon>
        <taxon>Anomalodesmata</taxon>
        <taxon>Poromyoidea</taxon>
        <taxon>Cuspidariidae</taxon>
        <taxon>Cuspidaria</taxon>
    </lineage>
</organism>
<sequence>MFFLIVVMWWNYGVSFKMGGRSFWSGNDYSVSKYFVGGLMVNKNILKMILFLF</sequence>
<reference evidence="2" key="1">
    <citation type="submission" date="2021-11" db="EMBL/GenBank/DDBJ databases">
        <title>The mitochondrial genome of marine bivalvia Cuspidaria undata (Anomalodesmata, Cuspidariidae).</title>
        <authorList>
            <person name="Li Y."/>
        </authorList>
    </citation>
    <scope>NUCLEOTIDE SEQUENCE</scope>
</reference>
<evidence type="ECO:0000256" key="1">
    <source>
        <dbReference type="SAM" id="SignalP"/>
    </source>
</evidence>